<dbReference type="Gene3D" id="1.10.510.10">
    <property type="entry name" value="Transferase(Phosphotransferase) domain 1"/>
    <property type="match status" value="1"/>
</dbReference>
<dbReference type="InterPro" id="IPR001245">
    <property type="entry name" value="Ser-Thr/Tyr_kinase_cat_dom"/>
</dbReference>
<evidence type="ECO:0000313" key="4">
    <source>
        <dbReference type="EMBL" id="EUC58188.1"/>
    </source>
</evidence>
<feature type="domain" description="Protein kinase" evidence="3">
    <location>
        <begin position="85"/>
        <end position="445"/>
    </location>
</feature>
<dbReference type="OrthoDB" id="10044727at2759"/>
<proteinExistence type="predicted"/>
<name>A0A0A1UJ13_9AGAM</name>
<dbReference type="AlphaFoldDB" id="A0A0A1UJ13"/>
<dbReference type="GO" id="GO:0005524">
    <property type="term" value="F:ATP binding"/>
    <property type="evidence" value="ECO:0007669"/>
    <property type="project" value="UniProtKB-KW"/>
</dbReference>
<dbReference type="InterPro" id="IPR008271">
    <property type="entry name" value="Ser/Thr_kinase_AS"/>
</dbReference>
<gene>
    <name evidence="4" type="ORF">RSOL_236470</name>
</gene>
<keyword evidence="4" id="KW-0418">Kinase</keyword>
<dbReference type="Pfam" id="PF07714">
    <property type="entry name" value="PK_Tyr_Ser-Thr"/>
    <property type="match status" value="1"/>
</dbReference>
<evidence type="ECO:0000256" key="1">
    <source>
        <dbReference type="ARBA" id="ARBA00022741"/>
    </source>
</evidence>
<evidence type="ECO:0000256" key="2">
    <source>
        <dbReference type="ARBA" id="ARBA00022840"/>
    </source>
</evidence>
<keyword evidence="4" id="KW-0808">Transferase</keyword>
<sequence length="446" mass="50560">MAGTLNLIVESNLKLINASLTAAVVFGRGQWAARQVRKWIRIFQKENRLPTNVYGTWNASVMEDEDFSAAIQNWLRERGKYVQARDVIDFFGTPAAARFSSLIDTPPSIRTAQRWMQWMGYTWMKERRGQFADGHEQDDVKDYRMNFYVPEWTKLERRMRSWDSEGKEVPPTLNEGERIVVVWFHDESTFYAHDRRLTRWVHENETAGIYKKGEGVSLMVADFISADYGWLRSRPVLTSATSNAPVGSATEAESSKENPYVLMSTHGNIGFWLSINWLCIDVASGLEYMHAHNMVHGDLKALNVLVSSDGIARLSDFDFSVMSEASGLMFTASSNSRSGSIRWVAPEMLAEDAPIRTKESDVYALGMTMLEIFTGSVPYPECERDFNVMKKVERGTLPNPPTEHLGTNQRGDVVWELMLSCWSRTLDERPSAGCVVEVLTSQMGLS</sequence>
<organism evidence="4 5">
    <name type="scientific">Rhizoctonia solani AG-3 Rhs1AP</name>
    <dbReference type="NCBI Taxonomy" id="1086054"/>
    <lineage>
        <taxon>Eukaryota</taxon>
        <taxon>Fungi</taxon>
        <taxon>Dikarya</taxon>
        <taxon>Basidiomycota</taxon>
        <taxon>Agaricomycotina</taxon>
        <taxon>Agaricomycetes</taxon>
        <taxon>Cantharellales</taxon>
        <taxon>Ceratobasidiaceae</taxon>
        <taxon>Rhizoctonia</taxon>
    </lineage>
</organism>
<dbReference type="PANTHER" id="PTHR24418">
    <property type="entry name" value="TYROSINE-PROTEIN KINASE"/>
    <property type="match status" value="1"/>
</dbReference>
<evidence type="ECO:0000313" key="5">
    <source>
        <dbReference type="Proteomes" id="UP000030108"/>
    </source>
</evidence>
<accession>A0A0A1UJ13</accession>
<dbReference type="PROSITE" id="PS00108">
    <property type="entry name" value="PROTEIN_KINASE_ST"/>
    <property type="match status" value="1"/>
</dbReference>
<dbReference type="InterPro" id="IPR050198">
    <property type="entry name" value="Non-receptor_tyrosine_kinases"/>
</dbReference>
<dbReference type="PROSITE" id="PS50011">
    <property type="entry name" value="PROTEIN_KINASE_DOM"/>
    <property type="match status" value="1"/>
</dbReference>
<dbReference type="SUPFAM" id="SSF56112">
    <property type="entry name" value="Protein kinase-like (PK-like)"/>
    <property type="match status" value="1"/>
</dbReference>
<dbReference type="SMART" id="SM00220">
    <property type="entry name" value="S_TKc"/>
    <property type="match status" value="1"/>
</dbReference>
<keyword evidence="2" id="KW-0067">ATP-binding</keyword>
<dbReference type="GO" id="GO:0004672">
    <property type="term" value="F:protein kinase activity"/>
    <property type="evidence" value="ECO:0007669"/>
    <property type="project" value="InterPro"/>
</dbReference>
<comment type="caution">
    <text evidence="4">The sequence shown here is derived from an EMBL/GenBank/DDBJ whole genome shotgun (WGS) entry which is preliminary data.</text>
</comment>
<protein>
    <submittedName>
        <fullName evidence="4">Tyrosine kinase catalytic domain protein</fullName>
    </submittedName>
</protein>
<reference evidence="5" key="1">
    <citation type="journal article" date="2014" name="Genome Announc.">
        <title>Draft genome sequence of the plant-pathogenic soil fungus Rhizoctonia solani anastomosis group 3 strain Rhs1AP.</title>
        <authorList>
            <person name="Cubeta M.A."/>
            <person name="Thomas E."/>
            <person name="Dean R.A."/>
            <person name="Jabaji S."/>
            <person name="Neate S.M."/>
            <person name="Tavantzis S."/>
            <person name="Toda T."/>
            <person name="Vilgalys R."/>
            <person name="Bharathan N."/>
            <person name="Fedorova-Abrams N."/>
            <person name="Pakala S.B."/>
            <person name="Pakala S.M."/>
            <person name="Zafar N."/>
            <person name="Joardar V."/>
            <person name="Losada L."/>
            <person name="Nierman W.C."/>
        </authorList>
    </citation>
    <scope>NUCLEOTIDE SEQUENCE [LARGE SCALE GENOMIC DNA]</scope>
    <source>
        <strain evidence="5">AG-3</strain>
    </source>
</reference>
<dbReference type="EMBL" id="JATN01000321">
    <property type="protein sequence ID" value="EUC58188.1"/>
    <property type="molecule type" value="Genomic_DNA"/>
</dbReference>
<dbReference type="InterPro" id="IPR011009">
    <property type="entry name" value="Kinase-like_dom_sf"/>
</dbReference>
<evidence type="ECO:0000259" key="3">
    <source>
        <dbReference type="PROSITE" id="PS50011"/>
    </source>
</evidence>
<dbReference type="InterPro" id="IPR000719">
    <property type="entry name" value="Prot_kinase_dom"/>
</dbReference>
<dbReference type="Proteomes" id="UP000030108">
    <property type="component" value="Unassembled WGS sequence"/>
</dbReference>
<keyword evidence="1" id="KW-0547">Nucleotide-binding</keyword>
<feature type="non-terminal residue" evidence="4">
    <location>
        <position position="446"/>
    </location>
</feature>